<evidence type="ECO:0000313" key="6">
    <source>
        <dbReference type="Proteomes" id="UP000654075"/>
    </source>
</evidence>
<accession>A0A813FCS7</accession>
<evidence type="ECO:0000313" key="5">
    <source>
        <dbReference type="EMBL" id="CAE8731269.1"/>
    </source>
</evidence>
<evidence type="ECO:0000256" key="3">
    <source>
        <dbReference type="SAM" id="Coils"/>
    </source>
</evidence>
<comment type="caution">
    <text evidence="4">The sequence shown here is derived from an EMBL/GenBank/DDBJ whole genome shotgun (WGS) entry which is preliminary data.</text>
</comment>
<dbReference type="PANTHER" id="PTHR21431">
    <property type="entry name" value="PREFOLDIN SUBUNIT 6"/>
    <property type="match status" value="1"/>
</dbReference>
<dbReference type="SUPFAM" id="SSF46579">
    <property type="entry name" value="Prefoldin"/>
    <property type="match status" value="1"/>
</dbReference>
<dbReference type="EMBL" id="CAJNNW010035985">
    <property type="protein sequence ID" value="CAE8731269.1"/>
    <property type="molecule type" value="Genomic_DNA"/>
</dbReference>
<dbReference type="FunFam" id="1.10.287.370:FF:000003">
    <property type="entry name" value="Prefoldin subunit 6"/>
    <property type="match status" value="1"/>
</dbReference>
<dbReference type="Pfam" id="PF01920">
    <property type="entry name" value="Prefoldin_2"/>
    <property type="match status" value="1"/>
</dbReference>
<dbReference type="OMA" id="IGPTLIK"/>
<dbReference type="Proteomes" id="UP000654075">
    <property type="component" value="Unassembled WGS sequence"/>
</dbReference>
<dbReference type="GO" id="GO:0051087">
    <property type="term" value="F:protein-folding chaperone binding"/>
    <property type="evidence" value="ECO:0007669"/>
    <property type="project" value="TreeGrafter"/>
</dbReference>
<feature type="coiled-coil region" evidence="3">
    <location>
        <begin position="76"/>
        <end position="124"/>
    </location>
</feature>
<evidence type="ECO:0000256" key="2">
    <source>
        <dbReference type="ARBA" id="ARBA00023186"/>
    </source>
</evidence>
<evidence type="ECO:0008006" key="7">
    <source>
        <dbReference type="Google" id="ProtNLM"/>
    </source>
</evidence>
<gene>
    <name evidence="4" type="ORF">PGLA1383_LOCUS27481</name>
    <name evidence="5" type="ORF">PGLA2088_LOCUS45961</name>
</gene>
<comment type="similarity">
    <text evidence="1">Belongs to the prefoldin subunit beta family.</text>
</comment>
<dbReference type="OrthoDB" id="248120at2759"/>
<organism evidence="4 6">
    <name type="scientific">Polarella glacialis</name>
    <name type="common">Dinoflagellate</name>
    <dbReference type="NCBI Taxonomy" id="89957"/>
    <lineage>
        <taxon>Eukaryota</taxon>
        <taxon>Sar</taxon>
        <taxon>Alveolata</taxon>
        <taxon>Dinophyceae</taxon>
        <taxon>Suessiales</taxon>
        <taxon>Suessiaceae</taxon>
        <taxon>Polarella</taxon>
    </lineage>
</organism>
<dbReference type="Gene3D" id="1.10.287.370">
    <property type="match status" value="1"/>
</dbReference>
<evidence type="ECO:0000256" key="1">
    <source>
        <dbReference type="ARBA" id="ARBA00008045"/>
    </source>
</evidence>
<proteinExistence type="inferred from homology"/>
<dbReference type="GO" id="GO:0016272">
    <property type="term" value="C:prefoldin complex"/>
    <property type="evidence" value="ECO:0007669"/>
    <property type="project" value="InterPro"/>
</dbReference>
<dbReference type="Proteomes" id="UP000626109">
    <property type="component" value="Unassembled WGS sequence"/>
</dbReference>
<dbReference type="GO" id="GO:0051131">
    <property type="term" value="P:chaperone-mediated protein complex assembly"/>
    <property type="evidence" value="ECO:0007669"/>
    <property type="project" value="TreeGrafter"/>
</dbReference>
<sequence>MPIEKEGPKERLDKGLEQFKGMQEGLQKAYESRMGLISQQQETDMVKDEFDTLEDGAIVYKLVGPVMVKQNPDDAKDNVNKRLEYIKGELERANKMIAGEEQELEAKQKELIKLQQVVQAAEEA</sequence>
<keyword evidence="2" id="KW-0143">Chaperone</keyword>
<dbReference type="InterPro" id="IPR009053">
    <property type="entry name" value="Prefoldin"/>
</dbReference>
<dbReference type="GO" id="GO:0005737">
    <property type="term" value="C:cytoplasm"/>
    <property type="evidence" value="ECO:0007669"/>
    <property type="project" value="TreeGrafter"/>
</dbReference>
<dbReference type="AlphaFoldDB" id="A0A813FCS7"/>
<dbReference type="EMBL" id="CAJNNV010024375">
    <property type="protein sequence ID" value="CAE8609655.1"/>
    <property type="molecule type" value="Genomic_DNA"/>
</dbReference>
<dbReference type="GO" id="GO:0006457">
    <property type="term" value="P:protein folding"/>
    <property type="evidence" value="ECO:0007669"/>
    <property type="project" value="InterPro"/>
</dbReference>
<dbReference type="CDD" id="cd23161">
    <property type="entry name" value="Prefoldin_6"/>
    <property type="match status" value="1"/>
</dbReference>
<dbReference type="InterPro" id="IPR002777">
    <property type="entry name" value="PFD_beta-like"/>
</dbReference>
<keyword evidence="6" id="KW-1185">Reference proteome</keyword>
<protein>
    <recommendedName>
        <fullName evidence="7">Prefoldin subunit 6</fullName>
    </recommendedName>
</protein>
<keyword evidence="3" id="KW-0175">Coiled coil</keyword>
<name>A0A813FCS7_POLGL</name>
<dbReference type="GO" id="GO:0051082">
    <property type="term" value="F:unfolded protein binding"/>
    <property type="evidence" value="ECO:0007669"/>
    <property type="project" value="InterPro"/>
</dbReference>
<reference evidence="4" key="1">
    <citation type="submission" date="2021-02" db="EMBL/GenBank/DDBJ databases">
        <authorList>
            <person name="Dougan E. K."/>
            <person name="Rhodes N."/>
            <person name="Thang M."/>
            <person name="Chan C."/>
        </authorList>
    </citation>
    <scope>NUCLEOTIDE SEQUENCE</scope>
</reference>
<dbReference type="PANTHER" id="PTHR21431:SF0">
    <property type="entry name" value="PREFOLDIN SUBUNIT 6"/>
    <property type="match status" value="1"/>
</dbReference>
<evidence type="ECO:0000313" key="4">
    <source>
        <dbReference type="EMBL" id="CAE8609655.1"/>
    </source>
</evidence>